<evidence type="ECO:0000313" key="6">
    <source>
        <dbReference type="Proteomes" id="UP000093129"/>
    </source>
</evidence>
<dbReference type="PIRSF" id="PIRSF016482">
    <property type="entry name" value="PilO"/>
    <property type="match status" value="1"/>
</dbReference>
<dbReference type="Pfam" id="PF04350">
    <property type="entry name" value="PilO"/>
    <property type="match status" value="1"/>
</dbReference>
<name>A0A060UV20_9PROT</name>
<dbReference type="Gene3D" id="1.10.287.540">
    <property type="entry name" value="Helix hairpin bin"/>
    <property type="match status" value="1"/>
</dbReference>
<dbReference type="EMBL" id="MASQ01000098">
    <property type="protein sequence ID" value="OCB02268.1"/>
    <property type="molecule type" value="Genomic_DNA"/>
</dbReference>
<dbReference type="PANTHER" id="PTHR39555:SF1">
    <property type="entry name" value="TYPE IV PILUS INNER MEMBRANE COMPONENT PILO"/>
    <property type="match status" value="1"/>
</dbReference>
<evidence type="ECO:0000256" key="1">
    <source>
        <dbReference type="SAM" id="Phobius"/>
    </source>
</evidence>
<dbReference type="GO" id="GO:0043683">
    <property type="term" value="P:type IV pilus assembly"/>
    <property type="evidence" value="ECO:0007669"/>
    <property type="project" value="InterPro"/>
</dbReference>
<reference evidence="2" key="2">
    <citation type="submission" date="2014-07" db="EMBL/GenBank/DDBJ databases">
        <title>Initial genome analysis of the psychrotolerant acidophile Acidithiobacillus ferrivorans CF27: insights into iron and sulfur oxidation pathways and into biofilm formation.</title>
        <authorList>
            <person name="Talla E."/>
            <person name="Hedrich S."/>
            <person name="Mangenot S."/>
            <person name="Ji B."/>
            <person name="Johnson D.B."/>
            <person name="Barbe V."/>
            <person name="Bonnefoy V."/>
        </authorList>
    </citation>
    <scope>NUCLEOTIDE SEQUENCE [LARGE SCALE GENOMIC DNA]</scope>
    <source>
        <strain evidence="2">CF27</strain>
    </source>
</reference>
<accession>A0A060UV20</accession>
<dbReference type="RefSeq" id="WP_035190189.1">
    <property type="nucleotide sequence ID" value="NZ_CCCS020000001.1"/>
</dbReference>
<organism evidence="2">
    <name type="scientific">Acidithiobacillus ferrivorans</name>
    <dbReference type="NCBI Taxonomy" id="160808"/>
    <lineage>
        <taxon>Bacteria</taxon>
        <taxon>Pseudomonadati</taxon>
        <taxon>Pseudomonadota</taxon>
        <taxon>Acidithiobacillia</taxon>
        <taxon>Acidithiobacillales</taxon>
        <taxon>Acidithiobacillaceae</taxon>
        <taxon>Acidithiobacillus</taxon>
    </lineage>
</organism>
<dbReference type="PANTHER" id="PTHR39555">
    <property type="entry name" value="FIMBRIAL ASSEMBLY PROTEIN PILO-LIKE PROTEIN-RELATED"/>
    <property type="match status" value="1"/>
</dbReference>
<reference evidence="4 8" key="5">
    <citation type="submission" date="2020-07" db="EMBL/GenBank/DDBJ databases">
        <title>Complete genome sequence analysis of Acidithiobacillus ferrivorans XJFY6S-08 reveals extreme environmental adaptation to alpine acid mine drainage.</title>
        <authorList>
            <person name="Yan L."/>
            <person name="Ni Y."/>
        </authorList>
    </citation>
    <scope>NUCLEOTIDE SEQUENCE [LARGE SCALE GENOMIC DNA]</scope>
    <source>
        <strain evidence="4 8">XJFY6S-08</strain>
    </source>
</reference>
<dbReference type="InterPro" id="IPR007445">
    <property type="entry name" value="PilO"/>
</dbReference>
<proteinExistence type="predicted"/>
<protein>
    <submittedName>
        <fullName evidence="2">Pilus assembly protein PilO</fullName>
    </submittedName>
    <submittedName>
        <fullName evidence="4">Type 4a pilus biogenesis protein PilO</fullName>
    </submittedName>
</protein>
<dbReference type="EMBL" id="CCCS020000001">
    <property type="protein sequence ID" value="CDQ12265.1"/>
    <property type="molecule type" value="Genomic_DNA"/>
</dbReference>
<gene>
    <name evidence="2" type="ORF">AFERRI_10088</name>
    <name evidence="5" type="ORF">AFERRI_11226</name>
    <name evidence="3" type="ORF">BBC27_13775</name>
    <name evidence="4" type="ORF">H2515_05710</name>
</gene>
<evidence type="ECO:0000313" key="4">
    <source>
        <dbReference type="EMBL" id="QQD73739.1"/>
    </source>
</evidence>
<evidence type="ECO:0000313" key="3">
    <source>
        <dbReference type="EMBL" id="OCB02268.1"/>
    </source>
</evidence>
<dbReference type="EMBL" id="LT841305">
    <property type="protein sequence ID" value="SMH65191.1"/>
    <property type="molecule type" value="Genomic_DNA"/>
</dbReference>
<dbReference type="Gene3D" id="3.30.70.60">
    <property type="match status" value="1"/>
</dbReference>
<sequence length="217" mass="24445">MTFDEFRSLQMDDVIRWPIKTKLIIIAIIVLVLGILVWFEFIAPENNQYHQLKTQEDSLKLQVRQKQLLAASLPAYQAQIKEMNLRFQDFLQQLPNRTQIPSLLDDVTLAGRSRGLGFELFQPMGEVNKNFYAEIPVKLKVVGTYSDIGRFAAAVAAMPRIVTINNIDIARMPNVGATSAAKAQAAQQLVMQCTATTYRYLDGSERANRQSKEGGKP</sequence>
<dbReference type="InterPro" id="IPR014717">
    <property type="entry name" value="Transl_elong_EF1B/ribsomal_bS6"/>
</dbReference>
<dbReference type="EMBL" id="CP059488">
    <property type="protein sequence ID" value="QQD73739.1"/>
    <property type="molecule type" value="Genomic_DNA"/>
</dbReference>
<keyword evidence="1" id="KW-1133">Transmembrane helix</keyword>
<keyword evidence="1" id="KW-0472">Membrane</keyword>
<dbReference type="Proteomes" id="UP000093129">
    <property type="component" value="Unassembled WGS sequence"/>
</dbReference>
<dbReference type="Proteomes" id="UP000193925">
    <property type="component" value="Chromosome AFERRI"/>
</dbReference>
<keyword evidence="7" id="KW-1185">Reference proteome</keyword>
<dbReference type="AlphaFoldDB" id="A0A060UV20"/>
<evidence type="ECO:0000313" key="5">
    <source>
        <dbReference type="EMBL" id="SMH65191.1"/>
    </source>
</evidence>
<feature type="transmembrane region" description="Helical" evidence="1">
    <location>
        <begin position="21"/>
        <end position="39"/>
    </location>
</feature>
<reference evidence="3 6" key="3">
    <citation type="submission" date="2016-07" db="EMBL/GenBank/DDBJ databases">
        <title>Draft genome of a psychrotolerant acidophile Acidithiobacillus ferrivorans strain YL15.</title>
        <authorList>
            <person name="Peng T."/>
            <person name="Ma L."/>
            <person name="Nan M."/>
            <person name="An N."/>
            <person name="Wang M."/>
            <person name="Qiu G."/>
            <person name="Zeng W."/>
        </authorList>
    </citation>
    <scope>NUCLEOTIDE SEQUENCE [LARGE SCALE GENOMIC DNA]</scope>
    <source>
        <strain evidence="3 6">YL15</strain>
    </source>
</reference>
<evidence type="ECO:0000313" key="2">
    <source>
        <dbReference type="EMBL" id="CDQ12265.1"/>
    </source>
</evidence>
<evidence type="ECO:0000313" key="8">
    <source>
        <dbReference type="Proteomes" id="UP000595420"/>
    </source>
</evidence>
<keyword evidence="1" id="KW-0812">Transmembrane</keyword>
<reference evidence="2" key="1">
    <citation type="submission" date="2014-03" db="EMBL/GenBank/DDBJ databases">
        <authorList>
            <person name="Genoscope - CEA"/>
        </authorList>
    </citation>
    <scope>NUCLEOTIDE SEQUENCE [LARGE SCALE GENOMIC DNA]</scope>
    <source>
        <strain evidence="2">CF27</strain>
    </source>
</reference>
<reference evidence="5 7" key="4">
    <citation type="submission" date="2017-03" db="EMBL/GenBank/DDBJ databases">
        <authorList>
            <person name="Regsiter A."/>
            <person name="William W."/>
        </authorList>
    </citation>
    <scope>NUCLEOTIDE SEQUENCE [LARGE SCALE GENOMIC DNA]</scope>
    <source>
        <strain evidence="5">PRJEB5721</strain>
    </source>
</reference>
<dbReference type="GO" id="GO:0043107">
    <property type="term" value="P:type IV pilus-dependent motility"/>
    <property type="evidence" value="ECO:0007669"/>
    <property type="project" value="InterPro"/>
</dbReference>
<evidence type="ECO:0000313" key="7">
    <source>
        <dbReference type="Proteomes" id="UP000193925"/>
    </source>
</evidence>
<dbReference type="Proteomes" id="UP000595420">
    <property type="component" value="Chromosome"/>
</dbReference>